<name>A0AAN7AM89_9PEZI</name>
<dbReference type="AlphaFoldDB" id="A0AAN7AM89"/>
<keyword evidence="2" id="KW-1185">Reference proteome</keyword>
<dbReference type="EMBL" id="MU864364">
    <property type="protein sequence ID" value="KAK4190600.1"/>
    <property type="molecule type" value="Genomic_DNA"/>
</dbReference>
<organism evidence="1 2">
    <name type="scientific">Podospora australis</name>
    <dbReference type="NCBI Taxonomy" id="1536484"/>
    <lineage>
        <taxon>Eukaryota</taxon>
        <taxon>Fungi</taxon>
        <taxon>Dikarya</taxon>
        <taxon>Ascomycota</taxon>
        <taxon>Pezizomycotina</taxon>
        <taxon>Sordariomycetes</taxon>
        <taxon>Sordariomycetidae</taxon>
        <taxon>Sordariales</taxon>
        <taxon>Podosporaceae</taxon>
        <taxon>Podospora</taxon>
    </lineage>
</organism>
<sequence>MCDYEEFIWTCQHSDFRLKSHCHRARNNPGHICNYVKRLRHCWDQTRACDSCEENERQRREAETHAMAAWYASNPGHR</sequence>
<gene>
    <name evidence="1" type="ORF">QBC35DRAFT_61275</name>
</gene>
<evidence type="ECO:0000313" key="2">
    <source>
        <dbReference type="Proteomes" id="UP001302126"/>
    </source>
</evidence>
<comment type="caution">
    <text evidence="1">The sequence shown here is derived from an EMBL/GenBank/DDBJ whole genome shotgun (WGS) entry which is preliminary data.</text>
</comment>
<dbReference type="Proteomes" id="UP001302126">
    <property type="component" value="Unassembled WGS sequence"/>
</dbReference>
<reference evidence="1" key="2">
    <citation type="submission" date="2023-05" db="EMBL/GenBank/DDBJ databases">
        <authorList>
            <consortium name="Lawrence Berkeley National Laboratory"/>
            <person name="Steindorff A."/>
            <person name="Hensen N."/>
            <person name="Bonometti L."/>
            <person name="Westerberg I."/>
            <person name="Brannstrom I.O."/>
            <person name="Guillou S."/>
            <person name="Cros-Aarteil S."/>
            <person name="Calhoun S."/>
            <person name="Haridas S."/>
            <person name="Kuo A."/>
            <person name="Mondo S."/>
            <person name="Pangilinan J."/>
            <person name="Riley R."/>
            <person name="Labutti K."/>
            <person name="Andreopoulos B."/>
            <person name="Lipzen A."/>
            <person name="Chen C."/>
            <person name="Yanf M."/>
            <person name="Daum C."/>
            <person name="Ng V."/>
            <person name="Clum A."/>
            <person name="Ohm R."/>
            <person name="Martin F."/>
            <person name="Silar P."/>
            <person name="Natvig D."/>
            <person name="Lalanne C."/>
            <person name="Gautier V."/>
            <person name="Ament-Velasquez S.L."/>
            <person name="Kruys A."/>
            <person name="Hutchinson M.I."/>
            <person name="Powell A.J."/>
            <person name="Barry K."/>
            <person name="Miller A.N."/>
            <person name="Grigoriev I.V."/>
            <person name="Debuchy R."/>
            <person name="Gladieux P."/>
            <person name="Thoren M.H."/>
            <person name="Johannesson H."/>
        </authorList>
    </citation>
    <scope>NUCLEOTIDE SEQUENCE</scope>
    <source>
        <strain evidence="1">PSN309</strain>
    </source>
</reference>
<proteinExistence type="predicted"/>
<accession>A0AAN7AM89</accession>
<protein>
    <submittedName>
        <fullName evidence="1">Uncharacterized protein</fullName>
    </submittedName>
</protein>
<reference evidence="1" key="1">
    <citation type="journal article" date="2023" name="Mol. Phylogenet. Evol.">
        <title>Genome-scale phylogeny and comparative genomics of the fungal order Sordariales.</title>
        <authorList>
            <person name="Hensen N."/>
            <person name="Bonometti L."/>
            <person name="Westerberg I."/>
            <person name="Brannstrom I.O."/>
            <person name="Guillou S."/>
            <person name="Cros-Aarteil S."/>
            <person name="Calhoun S."/>
            <person name="Haridas S."/>
            <person name="Kuo A."/>
            <person name="Mondo S."/>
            <person name="Pangilinan J."/>
            <person name="Riley R."/>
            <person name="LaButti K."/>
            <person name="Andreopoulos B."/>
            <person name="Lipzen A."/>
            <person name="Chen C."/>
            <person name="Yan M."/>
            <person name="Daum C."/>
            <person name="Ng V."/>
            <person name="Clum A."/>
            <person name="Steindorff A."/>
            <person name="Ohm R.A."/>
            <person name="Martin F."/>
            <person name="Silar P."/>
            <person name="Natvig D.O."/>
            <person name="Lalanne C."/>
            <person name="Gautier V."/>
            <person name="Ament-Velasquez S.L."/>
            <person name="Kruys A."/>
            <person name="Hutchinson M.I."/>
            <person name="Powell A.J."/>
            <person name="Barry K."/>
            <person name="Miller A.N."/>
            <person name="Grigoriev I.V."/>
            <person name="Debuchy R."/>
            <person name="Gladieux P."/>
            <person name="Hiltunen Thoren M."/>
            <person name="Johannesson H."/>
        </authorList>
    </citation>
    <scope>NUCLEOTIDE SEQUENCE</scope>
    <source>
        <strain evidence="1">PSN309</strain>
    </source>
</reference>
<evidence type="ECO:0000313" key="1">
    <source>
        <dbReference type="EMBL" id="KAK4190600.1"/>
    </source>
</evidence>